<feature type="compositionally biased region" description="Basic residues" evidence="1">
    <location>
        <begin position="33"/>
        <end position="46"/>
    </location>
</feature>
<sequence>MEKLIASHSEPLSNDELIDFEAASAADEETRSRNRRRREGVHNKRNGFRVPRTEFLSRFEKMNPDTDRFLKVQKMVECSVACHKQIYEERKRALVQTSLDSFLKKVNQPSTSIDVTNISDE</sequence>
<accession>A0AAW1NBH3</accession>
<evidence type="ECO:0000313" key="3">
    <source>
        <dbReference type="Proteomes" id="UP001458880"/>
    </source>
</evidence>
<feature type="region of interest" description="Disordered" evidence="1">
    <location>
        <begin position="21"/>
        <end position="46"/>
    </location>
</feature>
<organism evidence="2 3">
    <name type="scientific">Popillia japonica</name>
    <name type="common">Japanese beetle</name>
    <dbReference type="NCBI Taxonomy" id="7064"/>
    <lineage>
        <taxon>Eukaryota</taxon>
        <taxon>Metazoa</taxon>
        <taxon>Ecdysozoa</taxon>
        <taxon>Arthropoda</taxon>
        <taxon>Hexapoda</taxon>
        <taxon>Insecta</taxon>
        <taxon>Pterygota</taxon>
        <taxon>Neoptera</taxon>
        <taxon>Endopterygota</taxon>
        <taxon>Coleoptera</taxon>
        <taxon>Polyphaga</taxon>
        <taxon>Scarabaeiformia</taxon>
        <taxon>Scarabaeidae</taxon>
        <taxon>Rutelinae</taxon>
        <taxon>Popillia</taxon>
    </lineage>
</organism>
<gene>
    <name evidence="2" type="ORF">QE152_g184</name>
</gene>
<evidence type="ECO:0000256" key="1">
    <source>
        <dbReference type="SAM" id="MobiDB-lite"/>
    </source>
</evidence>
<evidence type="ECO:0000313" key="2">
    <source>
        <dbReference type="EMBL" id="KAK9758956.1"/>
    </source>
</evidence>
<name>A0AAW1NBH3_POPJA</name>
<dbReference type="Proteomes" id="UP001458880">
    <property type="component" value="Unassembled WGS sequence"/>
</dbReference>
<comment type="caution">
    <text evidence="2">The sequence shown here is derived from an EMBL/GenBank/DDBJ whole genome shotgun (WGS) entry which is preliminary data.</text>
</comment>
<keyword evidence="3" id="KW-1185">Reference proteome</keyword>
<proteinExistence type="predicted"/>
<dbReference type="EMBL" id="JASPKY010000002">
    <property type="protein sequence ID" value="KAK9758956.1"/>
    <property type="molecule type" value="Genomic_DNA"/>
</dbReference>
<protein>
    <submittedName>
        <fullName evidence="2">Uncharacterized protein</fullName>
    </submittedName>
</protein>
<reference evidence="2 3" key="1">
    <citation type="journal article" date="2024" name="BMC Genomics">
        <title>De novo assembly and annotation of Popillia japonica's genome with initial clues to its potential as an invasive pest.</title>
        <authorList>
            <person name="Cucini C."/>
            <person name="Boschi S."/>
            <person name="Funari R."/>
            <person name="Cardaioli E."/>
            <person name="Iannotti N."/>
            <person name="Marturano G."/>
            <person name="Paoli F."/>
            <person name="Bruttini M."/>
            <person name="Carapelli A."/>
            <person name="Frati F."/>
            <person name="Nardi F."/>
        </authorList>
    </citation>
    <scope>NUCLEOTIDE SEQUENCE [LARGE SCALE GENOMIC DNA]</scope>
    <source>
        <strain evidence="2">DMR45628</strain>
    </source>
</reference>
<dbReference type="AlphaFoldDB" id="A0AAW1NBH3"/>